<evidence type="ECO:0000313" key="1">
    <source>
        <dbReference type="EMBL" id="KRY39724.1"/>
    </source>
</evidence>
<keyword evidence="2" id="KW-1185">Reference proteome</keyword>
<dbReference type="InParanoid" id="A0A0V1BSR3"/>
<accession>A0A0V1BSR3</accession>
<dbReference type="AlphaFoldDB" id="A0A0V1BSR3"/>
<name>A0A0V1BSR3_TRISP</name>
<sequence>MQLEEELIDLQTNEELKPKFKNGYHSIWLQKQISDLYPGLWRMARKFLLTFLSSYLVEHDFSVVTDFLTKKRNRLQIDKRGDLRLFLTNIEPSVDRLVAMHQPHPSH</sequence>
<dbReference type="PANTHER" id="PTHR45913">
    <property type="entry name" value="EPM2A-INTERACTING PROTEIN 1"/>
    <property type="match status" value="1"/>
</dbReference>
<dbReference type="eggNOG" id="ENOG502SI1H">
    <property type="taxonomic scope" value="Eukaryota"/>
</dbReference>
<reference evidence="1 2" key="1">
    <citation type="submission" date="2015-01" db="EMBL/GenBank/DDBJ databases">
        <title>Evolution of Trichinella species and genotypes.</title>
        <authorList>
            <person name="Korhonen P.K."/>
            <person name="Edoardo P."/>
            <person name="Giuseppe L.R."/>
            <person name="Gasser R.B."/>
        </authorList>
    </citation>
    <scope>NUCLEOTIDE SEQUENCE [LARGE SCALE GENOMIC DNA]</scope>
    <source>
        <strain evidence="1">ISS3</strain>
    </source>
</reference>
<gene>
    <name evidence="1" type="primary">SCAND3</name>
    <name evidence="1" type="ORF">T01_14204</name>
</gene>
<proteinExistence type="predicted"/>
<organism evidence="1 2">
    <name type="scientific">Trichinella spiralis</name>
    <name type="common">Trichina worm</name>
    <dbReference type="NCBI Taxonomy" id="6334"/>
    <lineage>
        <taxon>Eukaryota</taxon>
        <taxon>Metazoa</taxon>
        <taxon>Ecdysozoa</taxon>
        <taxon>Nematoda</taxon>
        <taxon>Enoplea</taxon>
        <taxon>Dorylaimia</taxon>
        <taxon>Trichinellida</taxon>
        <taxon>Trichinellidae</taxon>
        <taxon>Trichinella</taxon>
    </lineage>
</organism>
<dbReference type="EMBL" id="JYDH01000016">
    <property type="protein sequence ID" value="KRY39724.1"/>
    <property type="molecule type" value="Genomic_DNA"/>
</dbReference>
<dbReference type="PANTHER" id="PTHR45913:SF22">
    <property type="entry name" value="SCAN BOX DOMAIN-CONTAINING PROTEIN"/>
    <property type="match status" value="1"/>
</dbReference>
<evidence type="ECO:0000313" key="2">
    <source>
        <dbReference type="Proteomes" id="UP000054776"/>
    </source>
</evidence>
<dbReference type="STRING" id="6334.A0A0V1BSR3"/>
<dbReference type="Proteomes" id="UP000054776">
    <property type="component" value="Unassembled WGS sequence"/>
</dbReference>
<protein>
    <submittedName>
        <fullName evidence="1">SCAN domain-containing protein 3</fullName>
    </submittedName>
</protein>
<comment type="caution">
    <text evidence="1">The sequence shown here is derived from an EMBL/GenBank/DDBJ whole genome shotgun (WGS) entry which is preliminary data.</text>
</comment>
<dbReference type="OrthoDB" id="5917201at2759"/>